<organism evidence="3 4">
    <name type="scientific">Xenopus laevis</name>
    <name type="common">African clawed frog</name>
    <dbReference type="NCBI Taxonomy" id="8355"/>
    <lineage>
        <taxon>Eukaryota</taxon>
        <taxon>Metazoa</taxon>
        <taxon>Chordata</taxon>
        <taxon>Craniata</taxon>
        <taxon>Vertebrata</taxon>
        <taxon>Euteleostomi</taxon>
        <taxon>Amphibia</taxon>
        <taxon>Batrachia</taxon>
        <taxon>Anura</taxon>
        <taxon>Pipoidea</taxon>
        <taxon>Pipidae</taxon>
        <taxon>Xenopodinae</taxon>
        <taxon>Xenopus</taxon>
        <taxon>Xenopus</taxon>
    </lineage>
</organism>
<feature type="compositionally biased region" description="Basic and acidic residues" evidence="1">
    <location>
        <begin position="488"/>
        <end position="511"/>
    </location>
</feature>
<sequence length="1435" mass="157321">MGTETYVSDRRTSTYPSCTDNSGTFGSSPSCVRKTELFAWSRHNCGMDSSGSWSENSNPEGILAQSGKKAKGKAPLPPGEGKYSDNSPSFDSSDSHHFSMDQKENITDQTIELTVVLPGEKTAMAMVHGSKPVLDLLIFLCGQYHLNPSSHTIDLISSEGSQIKFKPNTPIGMLEVDRVVLKSKIPDDKNKKPFPAAPEQTVRVVINYRKTQKTVMRVSPQIPLHEFFLSICNKCEFDPVHTVLLKDHKSQRPLDLTKSLNDLGIRELYAVDRSKATSPSDLKPPPLQEACQNLEAKPNEDKGFFNFFRRSKKKRDQTSSAPTTPQLSKARPNLTQRTNTVSKSYDSNTMPSMLSEVPKKRMAPLPPMHPPQSAQNSISRGQVRTSSCIVKSTTHETEKVVPGIDRSRAGSLQLSGSSSFNSPLRRTKRKAPLPPSPPPNSSQDDNDDNGNERAQASEEVIYEKMVSEEESQDTTAPAADIISEPPLEEIKEKEETSFSHEAESEGDKTEDVSVSSLSTDVMGDITEEFCYSGSDLANGSKTSEEEIMIISDKSSPIKADDLSTGSSTFECDKKSQIGSGTSTQTTETEDDTQATDIKVLHTESEVQTLPYMPYMKQSEPMITDIQDNVTVSVIETEGTLDHSSSTKAKMQDSAVQTVSFDSDVRMHCVRDSSLTSDPSLGQSSDLEIHGQSLTPPQVTPQQVEVSKKQIKAQEIENTSKEIPSAKESMQMQTILETEKMVESPLKSPSKIHQLYKQDSEPKPSNEITRSKIGITTYKIVPQRSFDAETDNAQDSSNPNTLAQLDKRLQSPLGTKSVSPIQAAREAFFSELSSVVKNGSHSPQLRANVNPMSLTFVNNTVTSQKDHPGLTRSLSSSPVLKSDKSNVPDTKSGSVKGPSSFYLQMQRRASSLYVTSAASKMSKSSSSPTKNTVPNLGKDILQRTMKPSLLSSDVAQMTTKQDKNISDDKSLFAKNMSSERNLEPGTTSQLTSRTSSSIEELQLPSPSLDLRKPNSTIKVVQSLGECAPLTQKPRLDVRLPSISEDEQAKDLTDVKKVEIVYEAYSVVANRCNSSQNITEMDNKFTDIKSGNPTVNIPEKHLESPAFNTMNESENSLAAGVKNAEVKTDSLNALHLETPAFSTVHESENSLFAGVKNVEVKTDSLNVLHMESPAFRIVNESENSLSAGVKNAEVKTDSLNELHLESHAFRIANESENSLSAGIKNAKVKTDSLNILPEVTKRFDVDDTTRHYENSLSSSSRTVRSPSSPTGSAVALSLQKLRTFATPRPFSISNSSSFVPTSSLAIRRSQSYTSSSALIKQPLKSTGWTSVVSQTDVEFRNNSSFSSENLQEQSEHQTLTAEIKYRVHSPPPLLEKKTTVSFDSSDPELTRQNLLAAIRSGEAAANLKRVRVPSNAISIKGRSRMSDPVFSETKEEL</sequence>
<feature type="compositionally biased region" description="Polar residues" evidence="1">
    <location>
        <begin position="47"/>
        <end position="59"/>
    </location>
</feature>
<feature type="region of interest" description="Disordered" evidence="1">
    <location>
        <begin position="918"/>
        <end position="940"/>
    </location>
</feature>
<evidence type="ECO:0000313" key="4">
    <source>
        <dbReference type="RefSeq" id="XP_018094320.1"/>
    </source>
</evidence>
<accession>A0A8J0U0E1</accession>
<feature type="compositionally biased region" description="Low complexity" evidence="1">
    <location>
        <begin position="409"/>
        <end position="424"/>
    </location>
</feature>
<gene>
    <name evidence="5" type="primary">cobll1.S</name>
    <name evidence="4" type="synonym">LOC108702973</name>
</gene>
<feature type="region of interest" description="Disordered" evidence="1">
    <location>
        <begin position="558"/>
        <end position="595"/>
    </location>
</feature>
<evidence type="ECO:0000256" key="1">
    <source>
        <dbReference type="SAM" id="MobiDB-lite"/>
    </source>
</evidence>
<feature type="compositionally biased region" description="Low complexity" evidence="1">
    <location>
        <begin position="79"/>
        <end position="92"/>
    </location>
</feature>
<feature type="region of interest" description="Disordered" evidence="1">
    <location>
        <begin position="47"/>
        <end position="99"/>
    </location>
</feature>
<dbReference type="PROSITE" id="PS51082">
    <property type="entry name" value="WH2"/>
    <property type="match status" value="1"/>
</dbReference>
<dbReference type="InterPro" id="IPR019025">
    <property type="entry name" value="Cordon-bleu_ubiquitin_domain"/>
</dbReference>
<feature type="region of interest" description="Disordered" evidence="1">
    <location>
        <begin position="1"/>
        <end position="28"/>
    </location>
</feature>
<dbReference type="Gene3D" id="3.10.20.90">
    <property type="entry name" value="Phosphatidylinositol 3-kinase Catalytic Subunit, Chain A, domain 1"/>
    <property type="match status" value="1"/>
</dbReference>
<dbReference type="InterPro" id="IPR003124">
    <property type="entry name" value="WH2_dom"/>
</dbReference>
<evidence type="ECO:0000259" key="2">
    <source>
        <dbReference type="PROSITE" id="PS51082"/>
    </source>
</evidence>
<feature type="domain" description="WH2" evidence="2">
    <location>
        <begin position="1388"/>
        <end position="1408"/>
    </location>
</feature>
<feature type="region of interest" description="Disordered" evidence="1">
    <location>
        <begin position="974"/>
        <end position="997"/>
    </location>
</feature>
<feature type="region of interest" description="Disordered" evidence="1">
    <location>
        <begin position="861"/>
        <end position="900"/>
    </location>
</feature>
<dbReference type="OrthoDB" id="8882621at2759"/>
<feature type="region of interest" description="Disordered" evidence="1">
    <location>
        <begin position="310"/>
        <end position="515"/>
    </location>
</feature>
<dbReference type="CTD" id="108702973"/>
<keyword evidence="3" id="KW-1185">Reference proteome</keyword>
<feature type="region of interest" description="Disordered" evidence="1">
    <location>
        <begin position="672"/>
        <end position="702"/>
    </location>
</feature>
<evidence type="ECO:0000313" key="5">
    <source>
        <dbReference type="Xenbase" id="XB-GENE-17333545"/>
    </source>
</evidence>
<feature type="compositionally biased region" description="Polar residues" evidence="1">
    <location>
        <begin position="13"/>
        <end position="28"/>
    </location>
</feature>
<protein>
    <submittedName>
        <fullName evidence="4">Cordon-bleu protein-like 1 isoform X1</fullName>
    </submittedName>
</protein>
<dbReference type="PANTHER" id="PTHR21557">
    <property type="entry name" value="CORDON-BLEU"/>
    <property type="match status" value="1"/>
</dbReference>
<dbReference type="InterPro" id="IPR039895">
    <property type="entry name" value="COBL-like"/>
</dbReference>
<name>A0A8J0U0E1_XENLA</name>
<dbReference type="GeneID" id="108702973"/>
<dbReference type="GO" id="GO:0003785">
    <property type="term" value="F:actin monomer binding"/>
    <property type="evidence" value="ECO:0007669"/>
    <property type="project" value="InterPro"/>
</dbReference>
<feature type="compositionally biased region" description="Low complexity" evidence="1">
    <location>
        <begin position="985"/>
        <end position="996"/>
    </location>
</feature>
<dbReference type="Pfam" id="PF09469">
    <property type="entry name" value="Cobl"/>
    <property type="match status" value="1"/>
</dbReference>
<proteinExistence type="predicted"/>
<dbReference type="AGR" id="Xenbase:XB-GENE-17333545"/>
<evidence type="ECO:0000313" key="3">
    <source>
        <dbReference type="Proteomes" id="UP000186698"/>
    </source>
</evidence>
<dbReference type="RefSeq" id="XP_018094320.1">
    <property type="nucleotide sequence ID" value="XM_018238831.2"/>
</dbReference>
<feature type="compositionally biased region" description="Polar residues" evidence="1">
    <location>
        <begin position="372"/>
        <end position="392"/>
    </location>
</feature>
<reference evidence="4" key="1">
    <citation type="submission" date="2025-08" db="UniProtKB">
        <authorList>
            <consortium name="RefSeq"/>
        </authorList>
    </citation>
    <scope>IDENTIFICATION</scope>
    <source>
        <strain evidence="4">J_2021</strain>
        <tissue evidence="4">Erythrocytes</tissue>
    </source>
</reference>
<dbReference type="Proteomes" id="UP000186698">
    <property type="component" value="Chromosome 9_10S"/>
</dbReference>
<dbReference type="PANTHER" id="PTHR21557:SF2">
    <property type="entry name" value="CORDON-BLEU PROTEIN-LIKE 1"/>
    <property type="match status" value="1"/>
</dbReference>
<dbReference type="Xenbase" id="XB-GENE-17333545">
    <property type="gene designation" value="cobll1.S"/>
</dbReference>
<feature type="compositionally biased region" description="Polar residues" evidence="1">
    <location>
        <begin position="318"/>
        <end position="352"/>
    </location>
</feature>
<dbReference type="KEGG" id="xla:108702973"/>